<feature type="compositionally biased region" description="Acidic residues" evidence="1">
    <location>
        <begin position="27"/>
        <end position="37"/>
    </location>
</feature>
<keyword evidence="5" id="KW-1185">Reference proteome</keyword>
<dbReference type="InterPro" id="IPR057815">
    <property type="entry name" value="C2CD5_C"/>
</dbReference>
<feature type="region of interest" description="Disordered" evidence="1">
    <location>
        <begin position="174"/>
        <end position="197"/>
    </location>
</feature>
<dbReference type="Proteomes" id="UP000735302">
    <property type="component" value="Unassembled WGS sequence"/>
</dbReference>
<dbReference type="InterPro" id="IPR038983">
    <property type="entry name" value="C2CD5"/>
</dbReference>
<comment type="caution">
    <text evidence="4">The sequence shown here is derived from an EMBL/GenBank/DDBJ whole genome shotgun (WGS) entry which is preliminary data.</text>
</comment>
<feature type="domain" description="C2CD5 C-terminal" evidence="3">
    <location>
        <begin position="267"/>
        <end position="361"/>
    </location>
</feature>
<evidence type="ECO:0000313" key="5">
    <source>
        <dbReference type="Proteomes" id="UP000735302"/>
    </source>
</evidence>
<dbReference type="GO" id="GO:0010828">
    <property type="term" value="P:positive regulation of D-glucose transmembrane transport"/>
    <property type="evidence" value="ECO:0007669"/>
    <property type="project" value="TreeGrafter"/>
</dbReference>
<feature type="region of interest" description="Disordered" evidence="1">
    <location>
        <begin position="1"/>
        <end position="40"/>
    </location>
</feature>
<feature type="compositionally biased region" description="Basic and acidic residues" evidence="1">
    <location>
        <begin position="1"/>
        <end position="16"/>
    </location>
</feature>
<dbReference type="GO" id="GO:0005544">
    <property type="term" value="F:calcium-dependent phospholipid binding"/>
    <property type="evidence" value="ECO:0007669"/>
    <property type="project" value="InterPro"/>
</dbReference>
<evidence type="ECO:0000259" key="3">
    <source>
        <dbReference type="Pfam" id="PF23128"/>
    </source>
</evidence>
<protein>
    <submittedName>
        <fullName evidence="4">C2 domain-containing protein 5-like</fullName>
    </submittedName>
</protein>
<dbReference type="GO" id="GO:0065002">
    <property type="term" value="P:intracellular protein transmembrane transport"/>
    <property type="evidence" value="ECO:0007669"/>
    <property type="project" value="TreeGrafter"/>
</dbReference>
<reference evidence="4 5" key="1">
    <citation type="journal article" date="2021" name="Elife">
        <title>Chloroplast acquisition without the gene transfer in kleptoplastic sea slugs, Plakobranchus ocellatus.</title>
        <authorList>
            <person name="Maeda T."/>
            <person name="Takahashi S."/>
            <person name="Yoshida T."/>
            <person name="Shimamura S."/>
            <person name="Takaki Y."/>
            <person name="Nagai Y."/>
            <person name="Toyoda A."/>
            <person name="Suzuki Y."/>
            <person name="Arimoto A."/>
            <person name="Ishii H."/>
            <person name="Satoh N."/>
            <person name="Nishiyama T."/>
            <person name="Hasebe M."/>
            <person name="Maruyama T."/>
            <person name="Minagawa J."/>
            <person name="Obokata J."/>
            <person name="Shigenobu S."/>
        </authorList>
    </citation>
    <scope>NUCLEOTIDE SEQUENCE [LARGE SCALE GENOMIC DNA]</scope>
</reference>
<dbReference type="GO" id="GO:0031340">
    <property type="term" value="P:positive regulation of vesicle fusion"/>
    <property type="evidence" value="ECO:0007669"/>
    <property type="project" value="TreeGrafter"/>
</dbReference>
<dbReference type="GO" id="GO:0090314">
    <property type="term" value="P:positive regulation of protein targeting to membrane"/>
    <property type="evidence" value="ECO:0007669"/>
    <property type="project" value="TreeGrafter"/>
</dbReference>
<evidence type="ECO:0000259" key="2">
    <source>
        <dbReference type="Pfam" id="PF23028"/>
    </source>
</evidence>
<sequence length="382" mass="42130">MENDVPRFEVCQERQGDVSPHSRPPTDDESDDDEGDEGNYFLEKTKDKNTFVLVIDDVKDESVSLMLHDIVPPDGFDICNTQTLPGGMADKIVANLQMFTQMLTLKHQPQFHTSLDFSNIFNSILRRLCFKMRHFRPCCLTDVSFHVDIPDEDEMNVTVTGCCLGLQDSLIEPSTNSTNSVRMSGHSRSLESQTSSISMATANQTEEMIFPLEGVGDQASGAAAETSQSSHQSRQGSVSSRSITSKIAASKQSKIAMRPKVLRGVELTPLNKIYNGKIDRYLGYYNFFFIRESTAVKEGGGIGGFLQSFILEVKAIVRAHVVALGGNALVAYNMSQCVLDDNPHKNQGQCLINVSGDVVVVCYDEDERESTFVETPLTISAS</sequence>
<proteinExistence type="predicted"/>
<dbReference type="InterPro" id="IPR056430">
    <property type="entry name" value="C2CD5_YbjQ-like_dom"/>
</dbReference>
<dbReference type="Pfam" id="PF23128">
    <property type="entry name" value="YbjQ_4"/>
    <property type="match status" value="1"/>
</dbReference>
<dbReference type="GO" id="GO:0072659">
    <property type="term" value="P:protein localization to plasma membrane"/>
    <property type="evidence" value="ECO:0007669"/>
    <property type="project" value="TreeGrafter"/>
</dbReference>
<evidence type="ECO:0000256" key="1">
    <source>
        <dbReference type="SAM" id="MobiDB-lite"/>
    </source>
</evidence>
<feature type="compositionally biased region" description="Low complexity" evidence="1">
    <location>
        <begin position="227"/>
        <end position="244"/>
    </location>
</feature>
<gene>
    <name evidence="4" type="ORF">PoB_005591500</name>
</gene>
<accession>A0AAV4C9N1</accession>
<feature type="region of interest" description="Disordered" evidence="1">
    <location>
        <begin position="221"/>
        <end position="244"/>
    </location>
</feature>
<dbReference type="Pfam" id="PF23028">
    <property type="entry name" value="YbjQ_3"/>
    <property type="match status" value="1"/>
</dbReference>
<dbReference type="GO" id="GO:0005509">
    <property type="term" value="F:calcium ion binding"/>
    <property type="evidence" value="ECO:0007669"/>
    <property type="project" value="TreeGrafter"/>
</dbReference>
<dbReference type="AlphaFoldDB" id="A0AAV4C9N1"/>
<evidence type="ECO:0000313" key="4">
    <source>
        <dbReference type="EMBL" id="GFO29410.1"/>
    </source>
</evidence>
<feature type="domain" description="C2" evidence="2">
    <location>
        <begin position="73"/>
        <end position="165"/>
    </location>
</feature>
<name>A0AAV4C9N1_9GAST</name>
<organism evidence="4 5">
    <name type="scientific">Plakobranchus ocellatus</name>
    <dbReference type="NCBI Taxonomy" id="259542"/>
    <lineage>
        <taxon>Eukaryota</taxon>
        <taxon>Metazoa</taxon>
        <taxon>Spiralia</taxon>
        <taxon>Lophotrochozoa</taxon>
        <taxon>Mollusca</taxon>
        <taxon>Gastropoda</taxon>
        <taxon>Heterobranchia</taxon>
        <taxon>Euthyneura</taxon>
        <taxon>Panpulmonata</taxon>
        <taxon>Sacoglossa</taxon>
        <taxon>Placobranchoidea</taxon>
        <taxon>Plakobranchidae</taxon>
        <taxon>Plakobranchus</taxon>
    </lineage>
</organism>
<dbReference type="EMBL" id="BLXT01006160">
    <property type="protein sequence ID" value="GFO29410.1"/>
    <property type="molecule type" value="Genomic_DNA"/>
</dbReference>
<dbReference type="PANTHER" id="PTHR37412">
    <property type="entry name" value="C2 DOMAIN-CONTAINING PROTEIN 5"/>
    <property type="match status" value="1"/>
</dbReference>
<dbReference type="GO" id="GO:0005886">
    <property type="term" value="C:plasma membrane"/>
    <property type="evidence" value="ECO:0007669"/>
    <property type="project" value="TreeGrafter"/>
</dbReference>
<dbReference type="PANTHER" id="PTHR37412:SF2">
    <property type="entry name" value="C2 DOMAIN-CONTAINING PROTEIN 5"/>
    <property type="match status" value="1"/>
</dbReference>